<dbReference type="EMBL" id="BTGU01000014">
    <property type="protein sequence ID" value="GMN42309.1"/>
    <property type="molecule type" value="Genomic_DNA"/>
</dbReference>
<proteinExistence type="predicted"/>
<feature type="compositionally biased region" description="Polar residues" evidence="1">
    <location>
        <begin position="254"/>
        <end position="266"/>
    </location>
</feature>
<feature type="region of interest" description="Disordered" evidence="1">
    <location>
        <begin position="133"/>
        <end position="152"/>
    </location>
</feature>
<dbReference type="Proteomes" id="UP001187192">
    <property type="component" value="Unassembled WGS sequence"/>
</dbReference>
<feature type="region of interest" description="Disordered" evidence="1">
    <location>
        <begin position="254"/>
        <end position="287"/>
    </location>
</feature>
<dbReference type="AlphaFoldDB" id="A0AA88DHW6"/>
<protein>
    <submittedName>
        <fullName evidence="2">Uncharacterized protein</fullName>
    </submittedName>
</protein>
<comment type="caution">
    <text evidence="2">The sequence shown here is derived from an EMBL/GenBank/DDBJ whole genome shotgun (WGS) entry which is preliminary data.</text>
</comment>
<evidence type="ECO:0000256" key="1">
    <source>
        <dbReference type="SAM" id="MobiDB-lite"/>
    </source>
</evidence>
<accession>A0AA88DHW6</accession>
<feature type="compositionally biased region" description="Basic and acidic residues" evidence="1">
    <location>
        <begin position="136"/>
        <end position="152"/>
    </location>
</feature>
<keyword evidence="3" id="KW-1185">Reference proteome</keyword>
<gene>
    <name evidence="2" type="ORF">TIFTF001_011517</name>
</gene>
<sequence length="381" mass="42275">MAASKKEVVPIFTHTNLGTCLVVSVPADVSAAHFKRELETVHFKCFPGSGEIEVHGLMVKKKSCFYYLPNSIPLKCAFHGVRGSWFIRAEARTLSECFGPCLLDLVSNDVDHIPSKNGDFTDPLEPESSVISIDKSSTRGEEEKYGEKELQSNKSPIEDRTIPVYVSKKKKKTKRKNCILDYKDNGNEKKRVCIGANPSALTANKISDYCLSVTEVEPRYQQASREMTDATSEMFSEVKSVTSIIKRYFPSSSEMKTCASPTSSDVTSKLHSRKRKHSKTKRDDGASRKQVDYFPKFAGCQRPSNLLPCRLPTSPSQGTSKGKIDRDEVGKRLVDAFGGLGISSSKKLSPAYLCRSRDGKVLELNSSALVKSIFEISDRDD</sequence>
<organism evidence="2 3">
    <name type="scientific">Ficus carica</name>
    <name type="common">Common fig</name>
    <dbReference type="NCBI Taxonomy" id="3494"/>
    <lineage>
        <taxon>Eukaryota</taxon>
        <taxon>Viridiplantae</taxon>
        <taxon>Streptophyta</taxon>
        <taxon>Embryophyta</taxon>
        <taxon>Tracheophyta</taxon>
        <taxon>Spermatophyta</taxon>
        <taxon>Magnoliopsida</taxon>
        <taxon>eudicotyledons</taxon>
        <taxon>Gunneridae</taxon>
        <taxon>Pentapetalae</taxon>
        <taxon>rosids</taxon>
        <taxon>fabids</taxon>
        <taxon>Rosales</taxon>
        <taxon>Moraceae</taxon>
        <taxon>Ficeae</taxon>
        <taxon>Ficus</taxon>
    </lineage>
</organism>
<name>A0AA88DHW6_FICCA</name>
<reference evidence="2" key="1">
    <citation type="submission" date="2023-07" db="EMBL/GenBank/DDBJ databases">
        <title>draft genome sequence of fig (Ficus carica).</title>
        <authorList>
            <person name="Takahashi T."/>
            <person name="Nishimura K."/>
        </authorList>
    </citation>
    <scope>NUCLEOTIDE SEQUENCE</scope>
</reference>
<feature type="compositionally biased region" description="Basic residues" evidence="1">
    <location>
        <begin position="270"/>
        <end position="280"/>
    </location>
</feature>
<evidence type="ECO:0000313" key="2">
    <source>
        <dbReference type="EMBL" id="GMN42309.1"/>
    </source>
</evidence>
<evidence type="ECO:0000313" key="3">
    <source>
        <dbReference type="Proteomes" id="UP001187192"/>
    </source>
</evidence>